<evidence type="ECO:0000313" key="5">
    <source>
        <dbReference type="EMBL" id="KAL1023667.1"/>
    </source>
</evidence>
<dbReference type="InterPro" id="IPR036352">
    <property type="entry name" value="Semap_dom_sf"/>
</dbReference>
<dbReference type="PANTHER" id="PTHR11036:SF72">
    <property type="entry name" value="SEMAPHORIN-4F"/>
    <property type="match status" value="1"/>
</dbReference>
<evidence type="ECO:0000259" key="4">
    <source>
        <dbReference type="PROSITE" id="PS51004"/>
    </source>
</evidence>
<dbReference type="Proteomes" id="UP001557470">
    <property type="component" value="Unassembled WGS sequence"/>
</dbReference>
<dbReference type="PROSITE" id="PS51004">
    <property type="entry name" value="SEMA"/>
    <property type="match status" value="1"/>
</dbReference>
<proteinExistence type="predicted"/>
<reference evidence="5 6" key="1">
    <citation type="submission" date="2024-06" db="EMBL/GenBank/DDBJ databases">
        <authorList>
            <person name="Pan Q."/>
            <person name="Wen M."/>
            <person name="Jouanno E."/>
            <person name="Zahm M."/>
            <person name="Klopp C."/>
            <person name="Cabau C."/>
            <person name="Louis A."/>
            <person name="Berthelot C."/>
            <person name="Parey E."/>
            <person name="Roest Crollius H."/>
            <person name="Montfort J."/>
            <person name="Robinson-Rechavi M."/>
            <person name="Bouchez O."/>
            <person name="Lampietro C."/>
            <person name="Lopez Roques C."/>
            <person name="Donnadieu C."/>
            <person name="Postlethwait J."/>
            <person name="Bobe J."/>
            <person name="Verreycken H."/>
            <person name="Guiguen Y."/>
        </authorList>
    </citation>
    <scope>NUCLEOTIDE SEQUENCE [LARGE SCALE GENOMIC DNA]</scope>
    <source>
        <strain evidence="5">Up_M1</strain>
        <tissue evidence="5">Testis</tissue>
    </source>
</reference>
<dbReference type="SMART" id="SM00630">
    <property type="entry name" value="Sema"/>
    <property type="match status" value="1"/>
</dbReference>
<sequence length="604" mass="65951">MLVVPGNMKSTCAVIFWLTTCSTCQTANPCGDGGVNTKLNLSNASTLLLDHSSETLYLGARGSILALHTSNLTCKYPPIKWEVSEKERTECSSKGQEEDDCGNYICLLEFWQNGMIYICGSYAFNPMCAFLDPASFTLVKDGGDKVKMEVGKGKCPFNPRRSHTALTADGVLYTASSSNFLGTEFDITKATAPPNKLVRMDQPIKLLNEPDFVSSALVKGNLGEDDQIYFFFTENAREFKFYSKVSVTRVARVCKGDIGGAKTLQQRWTSFLKAQLVCEEPDRGQRYTVLTHVYPLEHRAGDPSSTHFYALFTAQWGERVSAVCVYSLSDINSVFATGSFRNRKTGNSDPAPNPRPGQCKYNNQTAQVYDSLQTPDVVLQFIKEHSLMTQTVNTAPLLVRSGIKYIRITASNISNNQGELHSVSVVGRNAILLTEIPITNLVEPINNILIHQGHALVSTPSSLSRVLVEGCGPYPSCEACARAQGLSCVWDLMNATCVNMSAQSRVRNTSDDPFKMCGTGEEGVVPLRSRSCMSGVAWWLSCLASTSPMSLVPGSTLRATTPFCTAPTWRSPSLKTMWAATRAAAKPRATVPWKATSASLLPTS</sequence>
<dbReference type="InterPro" id="IPR001627">
    <property type="entry name" value="Semap_dom"/>
</dbReference>
<evidence type="ECO:0000313" key="6">
    <source>
        <dbReference type="Proteomes" id="UP001557470"/>
    </source>
</evidence>
<dbReference type="SUPFAM" id="SSF101912">
    <property type="entry name" value="Sema domain"/>
    <property type="match status" value="1"/>
</dbReference>
<name>A0ABD0XTH8_UMBPY</name>
<feature type="chain" id="PRO_5044862144" description="Sema domain-containing protein" evidence="3">
    <location>
        <begin position="27"/>
        <end position="604"/>
    </location>
</feature>
<dbReference type="InterPro" id="IPR027231">
    <property type="entry name" value="Semaphorin"/>
</dbReference>
<keyword evidence="3" id="KW-0732">Signal</keyword>
<dbReference type="AlphaFoldDB" id="A0ABD0XTH8"/>
<dbReference type="Pfam" id="PF01403">
    <property type="entry name" value="Sema"/>
    <property type="match status" value="1"/>
</dbReference>
<feature type="domain" description="Sema" evidence="4">
    <location>
        <begin position="22"/>
        <end position="468"/>
    </location>
</feature>
<dbReference type="Gene3D" id="2.130.10.10">
    <property type="entry name" value="YVTN repeat-like/Quinoprotein amine dehydrogenase"/>
    <property type="match status" value="1"/>
</dbReference>
<keyword evidence="6" id="KW-1185">Reference proteome</keyword>
<gene>
    <name evidence="5" type="ORF">UPYG_G00044310</name>
</gene>
<feature type="signal peptide" evidence="3">
    <location>
        <begin position="1"/>
        <end position="26"/>
    </location>
</feature>
<evidence type="ECO:0000256" key="3">
    <source>
        <dbReference type="SAM" id="SignalP"/>
    </source>
</evidence>
<protein>
    <recommendedName>
        <fullName evidence="4">Sema domain-containing protein</fullName>
    </recommendedName>
</protein>
<accession>A0ABD0XTH8</accession>
<evidence type="ECO:0000256" key="2">
    <source>
        <dbReference type="PROSITE-ProRule" id="PRU00352"/>
    </source>
</evidence>
<comment type="caution">
    <text evidence="5">The sequence shown here is derived from an EMBL/GenBank/DDBJ whole genome shotgun (WGS) entry which is preliminary data.</text>
</comment>
<dbReference type="EMBL" id="JAGEUA010000001">
    <property type="protein sequence ID" value="KAL1023667.1"/>
    <property type="molecule type" value="Genomic_DNA"/>
</dbReference>
<dbReference type="PANTHER" id="PTHR11036">
    <property type="entry name" value="SEMAPHORIN"/>
    <property type="match status" value="1"/>
</dbReference>
<comment type="caution">
    <text evidence="2">Lacks conserved residue(s) required for the propagation of feature annotation.</text>
</comment>
<organism evidence="5 6">
    <name type="scientific">Umbra pygmaea</name>
    <name type="common">Eastern mudminnow</name>
    <dbReference type="NCBI Taxonomy" id="75934"/>
    <lineage>
        <taxon>Eukaryota</taxon>
        <taxon>Metazoa</taxon>
        <taxon>Chordata</taxon>
        <taxon>Craniata</taxon>
        <taxon>Vertebrata</taxon>
        <taxon>Euteleostomi</taxon>
        <taxon>Actinopterygii</taxon>
        <taxon>Neopterygii</taxon>
        <taxon>Teleostei</taxon>
        <taxon>Protacanthopterygii</taxon>
        <taxon>Esociformes</taxon>
        <taxon>Umbridae</taxon>
        <taxon>Umbra</taxon>
    </lineage>
</organism>
<dbReference type="InterPro" id="IPR015943">
    <property type="entry name" value="WD40/YVTN_repeat-like_dom_sf"/>
</dbReference>
<keyword evidence="1" id="KW-0325">Glycoprotein</keyword>
<evidence type="ECO:0000256" key="1">
    <source>
        <dbReference type="ARBA" id="ARBA00023180"/>
    </source>
</evidence>
<dbReference type="GO" id="GO:0007399">
    <property type="term" value="P:nervous system development"/>
    <property type="evidence" value="ECO:0007669"/>
    <property type="project" value="UniProtKB-ARBA"/>
</dbReference>